<comment type="subcellular location">
    <subcellularLocation>
        <location evidence="1">Membrane</location>
        <topology evidence="1">Multi-pass membrane protein</topology>
    </subcellularLocation>
</comment>
<evidence type="ECO:0000256" key="1">
    <source>
        <dbReference type="ARBA" id="ARBA00004141"/>
    </source>
</evidence>
<feature type="transmembrane region" description="Helical" evidence="6">
    <location>
        <begin position="213"/>
        <end position="243"/>
    </location>
</feature>
<evidence type="ECO:0000256" key="3">
    <source>
        <dbReference type="ARBA" id="ARBA00022692"/>
    </source>
</evidence>
<evidence type="ECO:0008006" key="9">
    <source>
        <dbReference type="Google" id="ProtNLM"/>
    </source>
</evidence>
<dbReference type="Proteomes" id="UP000275408">
    <property type="component" value="Unassembled WGS sequence"/>
</dbReference>
<dbReference type="OrthoDB" id="419167at2759"/>
<keyword evidence="2" id="KW-0762">Sugar transport</keyword>
<dbReference type="PANTHER" id="PTHR10231">
    <property type="entry name" value="NUCLEOTIDE-SUGAR TRANSMEMBRANE TRANSPORTER"/>
    <property type="match status" value="1"/>
</dbReference>
<feature type="transmembrane region" description="Helical" evidence="6">
    <location>
        <begin position="119"/>
        <end position="141"/>
    </location>
</feature>
<dbReference type="Pfam" id="PF04142">
    <property type="entry name" value="Nuc_sug_transp"/>
    <property type="match status" value="1"/>
</dbReference>
<evidence type="ECO:0000256" key="6">
    <source>
        <dbReference type="SAM" id="Phobius"/>
    </source>
</evidence>
<keyword evidence="5 6" id="KW-0472">Membrane</keyword>
<evidence type="ECO:0000256" key="2">
    <source>
        <dbReference type="ARBA" id="ARBA00022597"/>
    </source>
</evidence>
<evidence type="ECO:0000256" key="5">
    <source>
        <dbReference type="ARBA" id="ARBA00023136"/>
    </source>
</evidence>
<dbReference type="AlphaFoldDB" id="A0A3M6T5J3"/>
<organism evidence="7 8">
    <name type="scientific">Pocillopora damicornis</name>
    <name type="common">Cauliflower coral</name>
    <name type="synonym">Millepora damicornis</name>
    <dbReference type="NCBI Taxonomy" id="46731"/>
    <lineage>
        <taxon>Eukaryota</taxon>
        <taxon>Metazoa</taxon>
        <taxon>Cnidaria</taxon>
        <taxon>Anthozoa</taxon>
        <taxon>Hexacorallia</taxon>
        <taxon>Scleractinia</taxon>
        <taxon>Astrocoeniina</taxon>
        <taxon>Pocilloporidae</taxon>
        <taxon>Pocillopora</taxon>
    </lineage>
</organism>
<keyword evidence="4 6" id="KW-1133">Transmembrane helix</keyword>
<feature type="transmembrane region" description="Helical" evidence="6">
    <location>
        <begin position="250"/>
        <end position="267"/>
    </location>
</feature>
<feature type="transmembrane region" description="Helical" evidence="6">
    <location>
        <begin position="308"/>
        <end position="327"/>
    </location>
</feature>
<dbReference type="GO" id="GO:0015165">
    <property type="term" value="F:pyrimidine nucleotide-sugar transmembrane transporter activity"/>
    <property type="evidence" value="ECO:0007669"/>
    <property type="project" value="InterPro"/>
</dbReference>
<feature type="transmembrane region" description="Helical" evidence="6">
    <location>
        <begin position="153"/>
        <end position="177"/>
    </location>
</feature>
<name>A0A3M6T5J3_POCDA</name>
<keyword evidence="8" id="KW-1185">Reference proteome</keyword>
<gene>
    <name evidence="7" type="ORF">pdam_00015001</name>
</gene>
<evidence type="ECO:0000256" key="4">
    <source>
        <dbReference type="ARBA" id="ARBA00022989"/>
    </source>
</evidence>
<sequence length="381" mass="42848">MASPMVKHPGIHRKMAKRATNTKTLQLAFGSYLLNLILLQFILVMIMSRSEQFSNSLMKVLWKVMIVSGVLIYGSHAILINLCKNENGKIPFSSASVVLLSEVMKVLNCMELYVTVEEAFFFSILFMNFVFSVTFLIPEMLRGAVHFLPLKTLVFFSIPALLYCISNNTAVHVQGYLDPASFQYFFLHSYGRLKNAQDIIQVYNYVKNSGKQIYITVTGILLMIFYCTMSGLAGISTACYLFFSIHLQNTLMYLYGIIFNLLAYTSTNHSAGTIYDTSAGQFYVVCRGCVNLYGSDSLERTSRFFHGYSKWTVVIVFCQATNGLILSAVMKHSSNLIRLLIRACAMSVNTALSMAISSLQLNLYFNVAFILVIVALKLYHS</sequence>
<feature type="transmembrane region" description="Helical" evidence="6">
    <location>
        <begin position="24"/>
        <end position="48"/>
    </location>
</feature>
<proteinExistence type="predicted"/>
<dbReference type="InterPro" id="IPR007271">
    <property type="entry name" value="Nuc_sug_transpt"/>
</dbReference>
<keyword evidence="2" id="KW-0813">Transport</keyword>
<evidence type="ECO:0000313" key="7">
    <source>
        <dbReference type="EMBL" id="RMX36651.1"/>
    </source>
</evidence>
<evidence type="ECO:0000313" key="8">
    <source>
        <dbReference type="Proteomes" id="UP000275408"/>
    </source>
</evidence>
<feature type="non-terminal residue" evidence="7">
    <location>
        <position position="381"/>
    </location>
</feature>
<dbReference type="EMBL" id="RCHS01004268">
    <property type="protein sequence ID" value="RMX36651.1"/>
    <property type="molecule type" value="Genomic_DNA"/>
</dbReference>
<dbReference type="GO" id="GO:0000139">
    <property type="term" value="C:Golgi membrane"/>
    <property type="evidence" value="ECO:0007669"/>
    <property type="project" value="InterPro"/>
</dbReference>
<protein>
    <recommendedName>
        <fullName evidence="9">UDP-sugar transporter protein SLC35A4</fullName>
    </recommendedName>
</protein>
<keyword evidence="3 6" id="KW-0812">Transmembrane</keyword>
<reference evidence="7 8" key="1">
    <citation type="journal article" date="2018" name="Sci. Rep.">
        <title>Comparative analysis of the Pocillopora damicornis genome highlights role of immune system in coral evolution.</title>
        <authorList>
            <person name="Cunning R."/>
            <person name="Bay R.A."/>
            <person name="Gillette P."/>
            <person name="Baker A.C."/>
            <person name="Traylor-Knowles N."/>
        </authorList>
    </citation>
    <scope>NUCLEOTIDE SEQUENCE [LARGE SCALE GENOMIC DNA]</scope>
    <source>
        <strain evidence="7">RSMAS</strain>
        <tissue evidence="7">Whole animal</tissue>
    </source>
</reference>
<feature type="transmembrane region" description="Helical" evidence="6">
    <location>
        <begin position="60"/>
        <end position="83"/>
    </location>
</feature>
<comment type="caution">
    <text evidence="7">The sequence shown here is derived from an EMBL/GenBank/DDBJ whole genome shotgun (WGS) entry which is preliminary data.</text>
</comment>
<accession>A0A3M6T5J3</accession>